<evidence type="ECO:0000313" key="2">
    <source>
        <dbReference type="Proteomes" id="UP000789738"/>
    </source>
</evidence>
<name>A0AA86ME46_9CLOT</name>
<reference evidence="1" key="1">
    <citation type="submission" date="2021-10" db="EMBL/GenBank/DDBJ databases">
        <authorList>
            <person name="Mesa V."/>
        </authorList>
    </citation>
    <scope>NUCLEOTIDE SEQUENCE</scope>
    <source>
        <strain evidence="1">CC3_PB</strain>
    </source>
</reference>
<protein>
    <submittedName>
        <fullName evidence="1">Uncharacterized protein</fullName>
    </submittedName>
</protein>
<sequence length="60" mass="7053">MELRRIEADITELKVSNSKEKFLIDQFKFIGAIPVKESKIYTYFRFNGNFVDCKKYLGIG</sequence>
<dbReference type="AlphaFoldDB" id="A0AA86ME46"/>
<dbReference type="RefSeq" id="WP_230140983.1">
    <property type="nucleotide sequence ID" value="NZ_CAKJVE010000004.1"/>
</dbReference>
<comment type="caution">
    <text evidence="1">The sequence shown here is derived from an EMBL/GenBank/DDBJ whole genome shotgun (WGS) entry which is preliminary data.</text>
</comment>
<gene>
    <name evidence="1" type="ORF">CNEO_40792</name>
</gene>
<dbReference type="Proteomes" id="UP000789738">
    <property type="component" value="Unassembled WGS sequence"/>
</dbReference>
<dbReference type="EMBL" id="CAKJVE010000004">
    <property type="protein sequence ID" value="CAG9703740.1"/>
    <property type="molecule type" value="Genomic_DNA"/>
</dbReference>
<accession>A0AA86ME46</accession>
<organism evidence="1 2">
    <name type="scientific">Clostridium neonatale</name>
    <dbReference type="NCBI Taxonomy" id="137838"/>
    <lineage>
        <taxon>Bacteria</taxon>
        <taxon>Bacillati</taxon>
        <taxon>Bacillota</taxon>
        <taxon>Clostridia</taxon>
        <taxon>Eubacteriales</taxon>
        <taxon>Clostridiaceae</taxon>
        <taxon>Clostridium</taxon>
    </lineage>
</organism>
<proteinExistence type="predicted"/>
<evidence type="ECO:0000313" key="1">
    <source>
        <dbReference type="EMBL" id="CAG9703740.1"/>
    </source>
</evidence>